<dbReference type="AlphaFoldDB" id="A0AAQ1ZJ97"/>
<accession>A0AAQ1ZJ97</accession>
<evidence type="ECO:0000313" key="9">
    <source>
        <dbReference type="EMBL" id="SUB80123.1"/>
    </source>
</evidence>
<dbReference type="Gene3D" id="1.25.40.390">
    <property type="match status" value="1"/>
</dbReference>
<feature type="domain" description="SusD-like N-terminal" evidence="8">
    <location>
        <begin position="111"/>
        <end position="247"/>
    </location>
</feature>
<dbReference type="Pfam" id="PF07980">
    <property type="entry name" value="SusD_RagB"/>
    <property type="match status" value="1"/>
</dbReference>
<keyword evidence="4" id="KW-0472">Membrane</keyword>
<evidence type="ECO:0000259" key="8">
    <source>
        <dbReference type="Pfam" id="PF14322"/>
    </source>
</evidence>
<dbReference type="Proteomes" id="UP000255283">
    <property type="component" value="Unassembled WGS sequence"/>
</dbReference>
<evidence type="ECO:0000256" key="3">
    <source>
        <dbReference type="ARBA" id="ARBA00022729"/>
    </source>
</evidence>
<protein>
    <submittedName>
        <fullName evidence="9">SusD family</fullName>
    </submittedName>
</protein>
<organism evidence="9 10">
    <name type="scientific">Segatella buccae</name>
    <dbReference type="NCBI Taxonomy" id="28126"/>
    <lineage>
        <taxon>Bacteria</taxon>
        <taxon>Pseudomonadati</taxon>
        <taxon>Bacteroidota</taxon>
        <taxon>Bacteroidia</taxon>
        <taxon>Bacteroidales</taxon>
        <taxon>Prevotellaceae</taxon>
        <taxon>Segatella</taxon>
    </lineage>
</organism>
<dbReference type="EMBL" id="UGTJ01000001">
    <property type="protein sequence ID" value="SUB80123.1"/>
    <property type="molecule type" value="Genomic_DNA"/>
</dbReference>
<comment type="similarity">
    <text evidence="2">Belongs to the SusD family.</text>
</comment>
<feature type="signal peptide" evidence="6">
    <location>
        <begin position="1"/>
        <end position="24"/>
    </location>
</feature>
<dbReference type="SUPFAM" id="SSF48452">
    <property type="entry name" value="TPR-like"/>
    <property type="match status" value="1"/>
</dbReference>
<comment type="subcellular location">
    <subcellularLocation>
        <location evidence="1">Cell outer membrane</location>
    </subcellularLocation>
</comment>
<reference evidence="9 10" key="1">
    <citation type="submission" date="2018-06" db="EMBL/GenBank/DDBJ databases">
        <authorList>
            <consortium name="Pathogen Informatics"/>
            <person name="Doyle S."/>
        </authorList>
    </citation>
    <scope>NUCLEOTIDE SEQUENCE [LARGE SCALE GENOMIC DNA]</scope>
    <source>
        <strain evidence="9 10">NCTC13063</strain>
    </source>
</reference>
<evidence type="ECO:0000256" key="1">
    <source>
        <dbReference type="ARBA" id="ARBA00004442"/>
    </source>
</evidence>
<dbReference type="InterPro" id="IPR033985">
    <property type="entry name" value="SusD-like_N"/>
</dbReference>
<gene>
    <name evidence="9" type="ORF">NCTC13063_01404</name>
</gene>
<dbReference type="PROSITE" id="PS51257">
    <property type="entry name" value="PROKAR_LIPOPROTEIN"/>
    <property type="match status" value="1"/>
</dbReference>
<evidence type="ECO:0000256" key="4">
    <source>
        <dbReference type="ARBA" id="ARBA00023136"/>
    </source>
</evidence>
<evidence type="ECO:0000256" key="2">
    <source>
        <dbReference type="ARBA" id="ARBA00006275"/>
    </source>
</evidence>
<keyword evidence="5" id="KW-0998">Cell outer membrane</keyword>
<keyword evidence="3 6" id="KW-0732">Signal</keyword>
<dbReference type="RefSeq" id="WP_115153682.1">
    <property type="nucleotide sequence ID" value="NZ_CAURJP010000002.1"/>
</dbReference>
<evidence type="ECO:0000256" key="6">
    <source>
        <dbReference type="SAM" id="SignalP"/>
    </source>
</evidence>
<dbReference type="Pfam" id="PF14322">
    <property type="entry name" value="SusD-like_3"/>
    <property type="match status" value="1"/>
</dbReference>
<proteinExistence type="inferred from homology"/>
<comment type="caution">
    <text evidence="9">The sequence shown here is derived from an EMBL/GenBank/DDBJ whole genome shotgun (WGS) entry which is preliminary data.</text>
</comment>
<feature type="domain" description="RagB/SusD" evidence="7">
    <location>
        <begin position="342"/>
        <end position="671"/>
    </location>
</feature>
<name>A0AAQ1ZJ97_9BACT</name>
<dbReference type="GO" id="GO:0009279">
    <property type="term" value="C:cell outer membrane"/>
    <property type="evidence" value="ECO:0007669"/>
    <property type="project" value="UniProtKB-SubCell"/>
</dbReference>
<dbReference type="InterPro" id="IPR012944">
    <property type="entry name" value="SusD_RagB_dom"/>
</dbReference>
<feature type="chain" id="PRO_5042922910" evidence="6">
    <location>
        <begin position="25"/>
        <end position="671"/>
    </location>
</feature>
<evidence type="ECO:0000313" key="10">
    <source>
        <dbReference type="Proteomes" id="UP000255283"/>
    </source>
</evidence>
<evidence type="ECO:0000256" key="5">
    <source>
        <dbReference type="ARBA" id="ARBA00023237"/>
    </source>
</evidence>
<sequence length="671" mass="75847">MKLFHKSLVAGAAGALLLSASSCTDEFKFGNSFLEKSPGGDVTIDTVFSKAEYTKQYLAGIYSLQYYGLPYRRVNSFPFTYDTYSTKFDCMTDCYLSNFSNESGSVAYYTGTLNSNSSYQSSMLFDYRYNNTFEAIRDGWILIENIGRVPDMSEDQKRQYVAEAKCLIAAKYFDAFKFYGGMPIIKGTFSGHDATYSLPRATVEETVNFMVGLLNDAIAVLPWTVDNPAVNAGHWTKASAMALKCKIWQFAASPLFNDTKGYHGGDSEAEQQHLVWYGGYKAELWDSLKNSCKAFFDELNARGGYALEQVDENSDKRPQDYCNAYRKAYYSSRSSEILHFTRVNNSDAYKSSTYAWHQWQAIGRCSTNPTFEYMTMFGWADGTPFDWDKMTDAQKDTMFTTGGGDATNVHYTRDPRLYETMLVNGEATAMDEASGNLSGRMREMWVGGGTSGVAGALGAREEAAFAQQSVNEATAQMGTGLGNQKYYCNADGLRKGYNIQWTYLRLSDIYLTYAEALLQTGDNAGAIEQIDKVRARVGLKGLKKAYPTENLASDKKALLERLLQERACELGLEDSRYFDLIRYKRADILEKPLHKLLTYRLNDDGTVNQKMWFGHDQTKGIPYPSHFKYETAVVKRTRVWWTQGYDPKWYLQPWPLTEVNKGYGLLQNPGW</sequence>
<evidence type="ECO:0000259" key="7">
    <source>
        <dbReference type="Pfam" id="PF07980"/>
    </source>
</evidence>
<dbReference type="InterPro" id="IPR011990">
    <property type="entry name" value="TPR-like_helical_dom_sf"/>
</dbReference>